<dbReference type="KEGG" id="tig:THII_3284"/>
<gene>
    <name evidence="2" type="ORF">THII_3284</name>
</gene>
<dbReference type="Proteomes" id="UP000031623">
    <property type="component" value="Chromosome"/>
</dbReference>
<dbReference type="HOGENOM" id="CLU_686832_0_0_6"/>
<dbReference type="AlphaFoldDB" id="A0A090BVW8"/>
<evidence type="ECO:0000256" key="1">
    <source>
        <dbReference type="SAM" id="SignalP"/>
    </source>
</evidence>
<organism evidence="2 3">
    <name type="scientific">Thioploca ingrica</name>
    <dbReference type="NCBI Taxonomy" id="40754"/>
    <lineage>
        <taxon>Bacteria</taxon>
        <taxon>Pseudomonadati</taxon>
        <taxon>Pseudomonadota</taxon>
        <taxon>Gammaproteobacteria</taxon>
        <taxon>Thiotrichales</taxon>
        <taxon>Thiotrichaceae</taxon>
        <taxon>Thioploca</taxon>
    </lineage>
</organism>
<dbReference type="EMBL" id="AP014633">
    <property type="protein sequence ID" value="BAP57581.1"/>
    <property type="molecule type" value="Genomic_DNA"/>
</dbReference>
<sequence length="373" mass="39653">MKKTSLLLAIGALLYGASGSYALANINSGMTNAQILAVLQANGCIPAANAVDLTAEEVPPEDAVVDVTAAANQNPPPANIWVDDNDPVHMGKFCGFRPTGGTMADFPVSVNGGASSATFRNFSLSPNSGVAVGGGTPENGGGWLLFEKGDTWNNRWCLVTEMPITDITLDPLSRTGPGPEKYAFDIIYEPTHSDEFDGGSQRGWAVTGNARFTATYSRPVLVDSHPNDLHAPYPDNLKTRYMANPNTTHDMYGTLKIKFEAPALGQVDLPALFTYRADTDCLPVKEGQVVSYNPETSTLVMNILAENGGLAAIVQRCDDDISVADTFDLTGNDTITTSLQFESGCCYSLVNADTLETVKLLGVNTNANNEVCP</sequence>
<keyword evidence="1" id="KW-0732">Signal</keyword>
<evidence type="ECO:0000313" key="2">
    <source>
        <dbReference type="EMBL" id="BAP57581.1"/>
    </source>
</evidence>
<keyword evidence="3" id="KW-1185">Reference proteome</keyword>
<name>A0A090BVW8_9GAMM</name>
<evidence type="ECO:0008006" key="4">
    <source>
        <dbReference type="Google" id="ProtNLM"/>
    </source>
</evidence>
<feature type="chain" id="PRO_5001853427" description="Secreted protein" evidence="1">
    <location>
        <begin position="25"/>
        <end position="373"/>
    </location>
</feature>
<dbReference type="OrthoDB" id="464829at2"/>
<protein>
    <recommendedName>
        <fullName evidence="4">Secreted protein</fullName>
    </recommendedName>
</protein>
<reference evidence="2 3" key="1">
    <citation type="journal article" date="2014" name="ISME J.">
        <title>Ecophysiology of Thioploca ingrica as revealed by the complete genome sequence supplemented with proteomic evidence.</title>
        <authorList>
            <person name="Kojima H."/>
            <person name="Ogura Y."/>
            <person name="Yamamoto N."/>
            <person name="Togashi T."/>
            <person name="Mori H."/>
            <person name="Watanabe T."/>
            <person name="Nemoto F."/>
            <person name="Kurokawa K."/>
            <person name="Hayashi T."/>
            <person name="Fukui M."/>
        </authorList>
    </citation>
    <scope>NUCLEOTIDE SEQUENCE [LARGE SCALE GENOMIC DNA]</scope>
</reference>
<accession>A0A090BVW8</accession>
<evidence type="ECO:0000313" key="3">
    <source>
        <dbReference type="Proteomes" id="UP000031623"/>
    </source>
</evidence>
<proteinExistence type="predicted"/>
<feature type="signal peptide" evidence="1">
    <location>
        <begin position="1"/>
        <end position="24"/>
    </location>
</feature>